<dbReference type="Pfam" id="PF12251">
    <property type="entry name" value="SNAPC3"/>
    <property type="match status" value="1"/>
</dbReference>
<organism evidence="7 8">
    <name type="scientific">Catenaria anguillulae PL171</name>
    <dbReference type="NCBI Taxonomy" id="765915"/>
    <lineage>
        <taxon>Eukaryota</taxon>
        <taxon>Fungi</taxon>
        <taxon>Fungi incertae sedis</taxon>
        <taxon>Blastocladiomycota</taxon>
        <taxon>Blastocladiomycetes</taxon>
        <taxon>Blastocladiales</taxon>
        <taxon>Catenariaceae</taxon>
        <taxon>Catenaria</taxon>
    </lineage>
</organism>
<dbReference type="Proteomes" id="UP000193411">
    <property type="component" value="Unassembled WGS sequence"/>
</dbReference>
<dbReference type="GO" id="GO:0001006">
    <property type="term" value="F:RNA polymerase III type 3 promoter sequence-specific DNA binding"/>
    <property type="evidence" value="ECO:0007669"/>
    <property type="project" value="TreeGrafter"/>
</dbReference>
<dbReference type="InterPro" id="IPR022042">
    <property type="entry name" value="snRNA-activating_su3"/>
</dbReference>
<name>A0A1Y2H7S3_9FUNG</name>
<protein>
    <submittedName>
        <fullName evidence="7">snRNA-activating protein of 50kDa MW C terminal-domain-containing protein</fullName>
    </submittedName>
</protein>
<dbReference type="GO" id="GO:0042795">
    <property type="term" value="P:snRNA transcription by RNA polymerase II"/>
    <property type="evidence" value="ECO:0007669"/>
    <property type="project" value="TreeGrafter"/>
</dbReference>
<dbReference type="EMBL" id="MCFL01000113">
    <property type="protein sequence ID" value="ORZ29991.1"/>
    <property type="molecule type" value="Genomic_DNA"/>
</dbReference>
<keyword evidence="5" id="KW-0804">Transcription</keyword>
<evidence type="ECO:0000256" key="5">
    <source>
        <dbReference type="ARBA" id="ARBA00023163"/>
    </source>
</evidence>
<evidence type="ECO:0000256" key="4">
    <source>
        <dbReference type="ARBA" id="ARBA00023125"/>
    </source>
</evidence>
<sequence length="382" mass="42221">MASTHGPSVSRKSTGAPNGPVAGILNTSWLFASPASTVPHSPLIHPAEFRQSANHSIRSALEKLDALSSTFPSHATAESQEREAEFAKCLSSGPSDDAWYLESKELFHMLSGEHREQVLASSSVADAEVSAVVPPSEDTREADVADFDQMEADGEQSTTILGQKKLKVDRLLKEARWQSLTAANMLPVPPACRPQLSPIPPPIFQPVHPDAPSSVPFIQPDQPTLMSISIHHPRHPHARTHQLTLSSAKHTLADLRDHIFCPTDYMTDNDKLCNDPRAGHRKTSPSVFLIEDVMYVDGRAGYRAVDAAVPIIKYFESRGKGQMPRHAMEETRLDNVATGWRINVPYVFVHQGGCEHMILVQDIRYVSYPHFSFFAYLIDPIL</sequence>
<dbReference type="GO" id="GO:0019185">
    <property type="term" value="C:snRNA-activating protein complex"/>
    <property type="evidence" value="ECO:0007669"/>
    <property type="project" value="TreeGrafter"/>
</dbReference>
<dbReference type="GO" id="GO:0005634">
    <property type="term" value="C:nucleus"/>
    <property type="evidence" value="ECO:0007669"/>
    <property type="project" value="UniProtKB-SubCell"/>
</dbReference>
<dbReference type="GO" id="GO:0001046">
    <property type="term" value="F:core promoter sequence-specific DNA binding"/>
    <property type="evidence" value="ECO:0007669"/>
    <property type="project" value="TreeGrafter"/>
</dbReference>
<dbReference type="GO" id="GO:0042796">
    <property type="term" value="P:snRNA transcription by RNA polymerase III"/>
    <property type="evidence" value="ECO:0007669"/>
    <property type="project" value="TreeGrafter"/>
</dbReference>
<gene>
    <name evidence="7" type="ORF">BCR44DRAFT_1029952</name>
</gene>
<evidence type="ECO:0000313" key="7">
    <source>
        <dbReference type="EMBL" id="ORZ29991.1"/>
    </source>
</evidence>
<evidence type="ECO:0000256" key="6">
    <source>
        <dbReference type="ARBA" id="ARBA00023242"/>
    </source>
</evidence>
<reference evidence="7 8" key="1">
    <citation type="submission" date="2016-07" db="EMBL/GenBank/DDBJ databases">
        <title>Pervasive Adenine N6-methylation of Active Genes in Fungi.</title>
        <authorList>
            <consortium name="DOE Joint Genome Institute"/>
            <person name="Mondo S.J."/>
            <person name="Dannebaum R.O."/>
            <person name="Kuo R.C."/>
            <person name="Labutti K."/>
            <person name="Haridas S."/>
            <person name="Kuo A."/>
            <person name="Salamov A."/>
            <person name="Ahrendt S.R."/>
            <person name="Lipzen A."/>
            <person name="Sullivan W."/>
            <person name="Andreopoulos W.B."/>
            <person name="Clum A."/>
            <person name="Lindquist E."/>
            <person name="Daum C."/>
            <person name="Ramamoorthy G.K."/>
            <person name="Gryganskyi A."/>
            <person name="Culley D."/>
            <person name="Magnuson J.K."/>
            <person name="James T.Y."/>
            <person name="O'Malley M.A."/>
            <person name="Stajich J.E."/>
            <person name="Spatafora J.W."/>
            <person name="Visel A."/>
            <person name="Grigoriev I.V."/>
        </authorList>
    </citation>
    <scope>NUCLEOTIDE SEQUENCE [LARGE SCALE GENOMIC DNA]</scope>
    <source>
        <strain evidence="7 8">PL171</strain>
    </source>
</reference>
<dbReference type="GO" id="GO:0003681">
    <property type="term" value="F:bent DNA binding"/>
    <property type="evidence" value="ECO:0007669"/>
    <property type="project" value="TreeGrafter"/>
</dbReference>
<dbReference type="PANTHER" id="PTHR13421">
    <property type="entry name" value="SNRNA-ACTIVATING PROTEIN COMPLEX SUBUNIT 3"/>
    <property type="match status" value="1"/>
</dbReference>
<accession>A0A1Y2H7S3</accession>
<comment type="caution">
    <text evidence="7">The sequence shown here is derived from an EMBL/GenBank/DDBJ whole genome shotgun (WGS) entry which is preliminary data.</text>
</comment>
<dbReference type="GO" id="GO:0000978">
    <property type="term" value="F:RNA polymerase II cis-regulatory region sequence-specific DNA binding"/>
    <property type="evidence" value="ECO:0007669"/>
    <property type="project" value="TreeGrafter"/>
</dbReference>
<evidence type="ECO:0000256" key="2">
    <source>
        <dbReference type="ARBA" id="ARBA00010410"/>
    </source>
</evidence>
<keyword evidence="8" id="KW-1185">Reference proteome</keyword>
<dbReference type="AlphaFoldDB" id="A0A1Y2H7S3"/>
<keyword evidence="3" id="KW-0805">Transcription regulation</keyword>
<dbReference type="PANTHER" id="PTHR13421:SF16">
    <property type="entry name" value="SNRNA-ACTIVATING PROTEIN COMPLEX SUBUNIT 3"/>
    <property type="match status" value="1"/>
</dbReference>
<evidence type="ECO:0000256" key="3">
    <source>
        <dbReference type="ARBA" id="ARBA00023015"/>
    </source>
</evidence>
<evidence type="ECO:0000313" key="8">
    <source>
        <dbReference type="Proteomes" id="UP000193411"/>
    </source>
</evidence>
<comment type="subcellular location">
    <subcellularLocation>
        <location evidence="1">Nucleus</location>
    </subcellularLocation>
</comment>
<keyword evidence="4" id="KW-0238">DNA-binding</keyword>
<dbReference type="OrthoDB" id="3437960at2759"/>
<evidence type="ECO:0000256" key="1">
    <source>
        <dbReference type="ARBA" id="ARBA00004123"/>
    </source>
</evidence>
<keyword evidence="6" id="KW-0539">Nucleus</keyword>
<dbReference type="STRING" id="765915.A0A1Y2H7S3"/>
<proteinExistence type="inferred from homology"/>
<comment type="similarity">
    <text evidence="2">Belongs to the SNAPC3/SRD2 family.</text>
</comment>